<evidence type="ECO:0000313" key="3">
    <source>
        <dbReference type="EMBL" id="KAF4122195.1"/>
    </source>
</evidence>
<keyword evidence="4" id="KW-1185">Reference proteome</keyword>
<protein>
    <submittedName>
        <fullName evidence="3">Coiled-coil domain-containing protein 130</fullName>
    </submittedName>
</protein>
<feature type="region of interest" description="Disordered" evidence="2">
    <location>
        <begin position="67"/>
        <end position="112"/>
    </location>
</feature>
<dbReference type="PANTHER" id="PTHR12111">
    <property type="entry name" value="SPLICING FACTOR YJU2"/>
    <property type="match status" value="1"/>
</dbReference>
<dbReference type="InterPro" id="IPR007590">
    <property type="entry name" value="Saf4/Yju2"/>
</dbReference>
<dbReference type="EMBL" id="JAANYQ010000010">
    <property type="protein sequence ID" value="KAF4122195.1"/>
    <property type="molecule type" value="Genomic_DNA"/>
</dbReference>
<reference evidence="3" key="1">
    <citation type="submission" date="2020-03" db="EMBL/GenBank/DDBJ databases">
        <title>Site-based positive gene gene selection in Geosmithia morbida across the United States reveals a broad range of putative effectors and factors for local host and environmental adapation.</title>
        <authorList>
            <person name="Onufrak A."/>
            <person name="Murdoch R.W."/>
            <person name="Gazis R."/>
            <person name="Huff M."/>
            <person name="Staton M."/>
            <person name="Klingeman W."/>
            <person name="Hadziabdic D."/>
        </authorList>
    </citation>
    <scope>NUCLEOTIDE SEQUENCE</scope>
    <source>
        <strain evidence="3">1262</strain>
    </source>
</reference>
<evidence type="ECO:0000256" key="1">
    <source>
        <dbReference type="ARBA" id="ARBA00005595"/>
    </source>
</evidence>
<feature type="compositionally biased region" description="Basic residues" evidence="2">
    <location>
        <begin position="293"/>
        <end position="304"/>
    </location>
</feature>
<comment type="caution">
    <text evidence="3">The sequence shown here is derived from an EMBL/GenBank/DDBJ whole genome shotgun (WGS) entry which is preliminary data.</text>
</comment>
<dbReference type="GO" id="GO:0000398">
    <property type="term" value="P:mRNA splicing, via spliceosome"/>
    <property type="evidence" value="ECO:0007669"/>
    <property type="project" value="InterPro"/>
</dbReference>
<dbReference type="GeneID" id="55974011"/>
<evidence type="ECO:0000313" key="4">
    <source>
        <dbReference type="Proteomes" id="UP000749293"/>
    </source>
</evidence>
<organism evidence="3 4">
    <name type="scientific">Geosmithia morbida</name>
    <dbReference type="NCBI Taxonomy" id="1094350"/>
    <lineage>
        <taxon>Eukaryota</taxon>
        <taxon>Fungi</taxon>
        <taxon>Dikarya</taxon>
        <taxon>Ascomycota</taxon>
        <taxon>Pezizomycotina</taxon>
        <taxon>Sordariomycetes</taxon>
        <taxon>Hypocreomycetidae</taxon>
        <taxon>Hypocreales</taxon>
        <taxon>Bionectriaceae</taxon>
        <taxon>Geosmithia</taxon>
    </lineage>
</organism>
<dbReference type="OrthoDB" id="360327at2759"/>
<proteinExistence type="inferred from homology"/>
<accession>A0A9P5D3W1</accession>
<gene>
    <name evidence="3" type="ORF">GMORB2_7788</name>
</gene>
<comment type="similarity">
    <text evidence="1">Belongs to the CWC16 family.</text>
</comment>
<feature type="region of interest" description="Disordered" evidence="2">
    <location>
        <begin position="216"/>
        <end position="331"/>
    </location>
</feature>
<dbReference type="AlphaFoldDB" id="A0A9P5D3W1"/>
<dbReference type="GO" id="GO:0071014">
    <property type="term" value="C:post-mRNA release spliceosomal complex"/>
    <property type="evidence" value="ECO:0007669"/>
    <property type="project" value="TreeGrafter"/>
</dbReference>
<dbReference type="Proteomes" id="UP000749293">
    <property type="component" value="Unassembled WGS sequence"/>
</dbReference>
<dbReference type="RefSeq" id="XP_035320847.1">
    <property type="nucleotide sequence ID" value="XM_035469753.1"/>
</dbReference>
<feature type="compositionally biased region" description="Basic and acidic residues" evidence="2">
    <location>
        <begin position="87"/>
        <end position="97"/>
    </location>
</feature>
<name>A0A9P5D3W1_9HYPO</name>
<dbReference type="Pfam" id="PF04502">
    <property type="entry name" value="Saf4_Yju2"/>
    <property type="match status" value="1"/>
</dbReference>
<dbReference type="GO" id="GO:0005684">
    <property type="term" value="C:U2-type spliceosomal complex"/>
    <property type="evidence" value="ECO:0007669"/>
    <property type="project" value="TreeGrafter"/>
</dbReference>
<feature type="compositionally biased region" description="Basic and acidic residues" evidence="2">
    <location>
        <begin position="241"/>
        <end position="257"/>
    </location>
</feature>
<feature type="compositionally biased region" description="Low complexity" evidence="2">
    <location>
        <begin position="228"/>
        <end position="240"/>
    </location>
</feature>
<dbReference type="PANTHER" id="PTHR12111:SF2">
    <property type="entry name" value="SPLICING FACTOR YJU2B-RELATED"/>
    <property type="match status" value="1"/>
</dbReference>
<sequence>MPFAVWCGYCRPETVIGQGVRFNASKTRSGSYYSTPIWQFRMRHADCGGEIVIRTDPRNTAYLVVSGGRKRDTGEDDDGPVPTSGPRGRDGRSERSEGGGSTMEITTDAERERLRQNAFAKLERTIDDRERLVAASRRIDDLLVASDRQGRDPYAVNAMLRRGFRQGRRARQRDADYVDELCDRIGLDPDVMLPASQDDVRRAALVDFTPQPLLPTSSSAMAKPLFPPASASAPTKTPVTVEKKEKDLPKDTKDDAAAKATRSGFAHQVMGNTRITRDPFLGSASASKDKMRARLAGVKRKRRASQSSPPPAEVPSSTGGLGTRLVAYDSD</sequence>
<evidence type="ECO:0000256" key="2">
    <source>
        <dbReference type="SAM" id="MobiDB-lite"/>
    </source>
</evidence>